<evidence type="ECO:0000313" key="1">
    <source>
        <dbReference type="EMBL" id="OLV18412.1"/>
    </source>
</evidence>
<evidence type="ECO:0008006" key="3">
    <source>
        <dbReference type="Google" id="ProtNLM"/>
    </source>
</evidence>
<reference evidence="1 2" key="1">
    <citation type="submission" date="2017-01" db="EMBL/GenBank/DDBJ databases">
        <title>Genome Analysis of Deinococcus marmoris KOPRI26562.</title>
        <authorList>
            <person name="Kim J.H."/>
            <person name="Oh H.-M."/>
        </authorList>
    </citation>
    <scope>NUCLEOTIDE SEQUENCE [LARGE SCALE GENOMIC DNA]</scope>
    <source>
        <strain evidence="1 2">KOPRI26562</strain>
    </source>
</reference>
<gene>
    <name evidence="1" type="ORF">BOO71_0006331</name>
</gene>
<proteinExistence type="predicted"/>
<evidence type="ECO:0000313" key="2">
    <source>
        <dbReference type="Proteomes" id="UP000186607"/>
    </source>
</evidence>
<dbReference type="RefSeq" id="WP_075832185.1">
    <property type="nucleotide sequence ID" value="NZ_MSTI01000068.1"/>
</dbReference>
<dbReference type="STRING" id="249408.BOO71_0006331"/>
<sequence length="292" mass="30320">MNEKQSPAEDFRSQVQRLVAEGKLTAEEAAGLLEGTPADEPEAVMPAAQQGSVSDIPADLTLRVSGYTLTVLHDTSLDTPHLSANEDGVLRLTGTPKGWQVQRVDHARGHWGNVKAILSVPFVPRHVRASVEGGNLTLPDLGGELWADVNGGNVRMGRAASLKAEVNGGNLTAAEVDGPTHLNVNGGNLTLSGAHSLNASVNGGNLKWAGVLAGGDHRLEVNAGNATLHLLPGSSLRVDADVTVGAFKADFPTRKSGGFMNTQHAGELGSGAAYLSCKVAAGQVKLLTEDVR</sequence>
<dbReference type="EMBL" id="MSTI01000068">
    <property type="protein sequence ID" value="OLV18412.1"/>
    <property type="molecule type" value="Genomic_DNA"/>
</dbReference>
<comment type="caution">
    <text evidence="1">The sequence shown here is derived from an EMBL/GenBank/DDBJ whole genome shotgun (WGS) entry which is preliminary data.</text>
</comment>
<organism evidence="1 2">
    <name type="scientific">Deinococcus marmoris</name>
    <dbReference type="NCBI Taxonomy" id="249408"/>
    <lineage>
        <taxon>Bacteria</taxon>
        <taxon>Thermotogati</taxon>
        <taxon>Deinococcota</taxon>
        <taxon>Deinococci</taxon>
        <taxon>Deinococcales</taxon>
        <taxon>Deinococcaceae</taxon>
        <taxon>Deinococcus</taxon>
    </lineage>
</organism>
<accession>A0A1U7NZR4</accession>
<dbReference type="eggNOG" id="COG3595">
    <property type="taxonomic scope" value="Bacteria"/>
</dbReference>
<dbReference type="Proteomes" id="UP000186607">
    <property type="component" value="Unassembled WGS sequence"/>
</dbReference>
<dbReference type="AlphaFoldDB" id="A0A1U7NZR4"/>
<name>A0A1U7NZR4_9DEIO</name>
<keyword evidence="2" id="KW-1185">Reference proteome</keyword>
<protein>
    <recommendedName>
        <fullName evidence="3">Adhesin domain-containing protein</fullName>
    </recommendedName>
</protein>
<dbReference type="OrthoDB" id="61921at2"/>